<evidence type="ECO:0000313" key="2">
    <source>
        <dbReference type="EMBL" id="PSU35454.1"/>
    </source>
</evidence>
<gene>
    <name evidence="2" type="ORF">C9I99_00045</name>
</gene>
<organism evidence="2 3">
    <name type="scientific">Photobacterium lutimaris</name>
    <dbReference type="NCBI Taxonomy" id="388278"/>
    <lineage>
        <taxon>Bacteria</taxon>
        <taxon>Pseudomonadati</taxon>
        <taxon>Pseudomonadota</taxon>
        <taxon>Gammaproteobacteria</taxon>
        <taxon>Vibrionales</taxon>
        <taxon>Vibrionaceae</taxon>
        <taxon>Photobacterium</taxon>
    </lineage>
</organism>
<dbReference type="PANTHER" id="PTHR35339:SF4">
    <property type="entry name" value="LINALOOL DEHYDRATASE_ISOMERASE DOMAIN-CONTAINING PROTEIN"/>
    <property type="match status" value="1"/>
</dbReference>
<dbReference type="OrthoDB" id="9813465at2"/>
<accession>A0A2T3J2D0</accession>
<dbReference type="InterPro" id="IPR049349">
    <property type="entry name" value="DUF2264_N"/>
</dbReference>
<reference evidence="2 3" key="1">
    <citation type="submission" date="2018-03" db="EMBL/GenBank/DDBJ databases">
        <title>Whole genome sequencing of Histamine producing bacteria.</title>
        <authorList>
            <person name="Butler K."/>
        </authorList>
    </citation>
    <scope>NUCLEOTIDE SEQUENCE [LARGE SCALE GENOMIC DNA]</scope>
    <source>
        <strain evidence="2 3">JCM 13586</strain>
    </source>
</reference>
<protein>
    <recommendedName>
        <fullName evidence="1">DUF2264 domain-containing protein</fullName>
    </recommendedName>
</protein>
<dbReference type="Proteomes" id="UP000241222">
    <property type="component" value="Unassembled WGS sequence"/>
</dbReference>
<dbReference type="EMBL" id="PYMH01000001">
    <property type="protein sequence ID" value="PSU35454.1"/>
    <property type="molecule type" value="Genomic_DNA"/>
</dbReference>
<dbReference type="PANTHER" id="PTHR35339">
    <property type="entry name" value="LINALOOL DEHYDRATASE_ISOMERASE DOMAIN-CONTAINING PROTEIN"/>
    <property type="match status" value="1"/>
</dbReference>
<sequence>MQKVITATERPSIPYEHPDAAMYLKLMKENLIRLRYRKPAYSRHDAYIRQQFAATGHLQQQCHDLVRYIAEAFEHYAVWDFSHAYYPGRPSQQSARTDAMEGCSRVLPTLAAWLSQNEGVTTVLNGLNGQPMDIGLWLKKAFLAGTDPRHPGYWGELHDYDQRICESADLALALWMSRKVVWETLNREQQGQVIAWFKQVNHCQTVDNNWHLFPLTVQLVVKALTGDDHVELQRYQRIKEFYVGDGWFRDGAKGNYDFYNAWGFHYSLYWLHQIDPSFDPEFIRDSMQLFAKSYRAFFTPAGLPFFGRSVCYRLAASAPLLAAADINCLQAHRGGLPLGEAKRAFRTSLEYFISHGAMQHGAPTQGVFGDDTRLVDNYSGPASSFWSLRALNIALYRGQQLNLWQADECPLEVEKGDFAFNIPSIEAKVIGTFKTKEVVVIFQSDYCEWQDPLSRRLERQPLARKVQEILTGRAERPKNNLLRKGITCYSSKMSHFF</sequence>
<dbReference type="InterPro" id="IPR016624">
    <property type="entry name" value="UCP014753"/>
</dbReference>
<dbReference type="AlphaFoldDB" id="A0A2T3J2D0"/>
<keyword evidence="3" id="KW-1185">Reference proteome</keyword>
<proteinExistence type="predicted"/>
<evidence type="ECO:0000313" key="3">
    <source>
        <dbReference type="Proteomes" id="UP000241222"/>
    </source>
</evidence>
<name>A0A2T3J2D0_9GAMM</name>
<comment type="caution">
    <text evidence="2">The sequence shown here is derived from an EMBL/GenBank/DDBJ whole genome shotgun (WGS) entry which is preliminary data.</text>
</comment>
<dbReference type="Pfam" id="PF10022">
    <property type="entry name" value="DUF2264"/>
    <property type="match status" value="1"/>
</dbReference>
<feature type="domain" description="DUF2264" evidence="1">
    <location>
        <begin position="60"/>
        <end position="410"/>
    </location>
</feature>
<dbReference type="RefSeq" id="WP_107346810.1">
    <property type="nucleotide sequence ID" value="NZ_PYMH01000001.1"/>
</dbReference>
<evidence type="ECO:0000259" key="1">
    <source>
        <dbReference type="Pfam" id="PF10022"/>
    </source>
</evidence>